<dbReference type="AlphaFoldDB" id="A0A117ISY4"/>
<feature type="transmembrane region" description="Helical" evidence="1">
    <location>
        <begin position="54"/>
        <end position="74"/>
    </location>
</feature>
<protein>
    <submittedName>
        <fullName evidence="2">Uncharacterized protein</fullName>
    </submittedName>
</protein>
<keyword evidence="3" id="KW-1185">Reference proteome</keyword>
<gene>
    <name evidence="2" type="ORF">APY94_09515</name>
</gene>
<dbReference type="EMBL" id="LLYW01000034">
    <property type="protein sequence ID" value="KUH32525.1"/>
    <property type="molecule type" value="Genomic_DNA"/>
</dbReference>
<name>A0A117ISY4_9EURY</name>
<organism evidence="2 3">
    <name type="scientific">Thermococcus celericrescens</name>
    <dbReference type="NCBI Taxonomy" id="227598"/>
    <lineage>
        <taxon>Archaea</taxon>
        <taxon>Methanobacteriati</taxon>
        <taxon>Methanobacteriota</taxon>
        <taxon>Thermococci</taxon>
        <taxon>Thermococcales</taxon>
        <taxon>Thermococcaceae</taxon>
        <taxon>Thermococcus</taxon>
    </lineage>
</organism>
<sequence>MLKQKVAGMRGQRILMIVFLSLIISTSALGWTTVSIALGEMEKEGTSGLASILINLYLDLLIPAAVFLYFGHFLGKSLGKGNLESIGIPSLIGSFVSFLLLITPLNSILTPWEVSPEGVCQKAPYMPEEYLLTMAFMVSVSSLFIVGWALTSDRRKSE</sequence>
<evidence type="ECO:0000256" key="1">
    <source>
        <dbReference type="SAM" id="Phobius"/>
    </source>
</evidence>
<dbReference type="STRING" id="227598.APY94_09515"/>
<evidence type="ECO:0000313" key="3">
    <source>
        <dbReference type="Proteomes" id="UP000053462"/>
    </source>
</evidence>
<evidence type="ECO:0000313" key="2">
    <source>
        <dbReference type="EMBL" id="KUH32525.1"/>
    </source>
</evidence>
<feature type="transmembrane region" description="Helical" evidence="1">
    <location>
        <begin position="86"/>
        <end position="110"/>
    </location>
</feature>
<keyword evidence="1" id="KW-0472">Membrane</keyword>
<proteinExistence type="predicted"/>
<dbReference type="Proteomes" id="UP000053462">
    <property type="component" value="Unassembled WGS sequence"/>
</dbReference>
<keyword evidence="1" id="KW-0812">Transmembrane</keyword>
<accession>A0A117ISY4</accession>
<reference evidence="2 3" key="1">
    <citation type="submission" date="2015-10" db="EMBL/GenBank/DDBJ databases">
        <title>Draft genome sequence of Thermococcus celericrescens strain DSM 17994.</title>
        <authorList>
            <person name="Hong S.-J."/>
            <person name="Park C.-E."/>
            <person name="Shin J.-H."/>
        </authorList>
    </citation>
    <scope>NUCLEOTIDE SEQUENCE [LARGE SCALE GENOMIC DNA]</scope>
    <source>
        <strain evidence="2 3">DSM 17994</strain>
    </source>
</reference>
<comment type="caution">
    <text evidence="2">The sequence shown here is derived from an EMBL/GenBank/DDBJ whole genome shotgun (WGS) entry which is preliminary data.</text>
</comment>
<keyword evidence="1" id="KW-1133">Transmembrane helix</keyword>
<feature type="transmembrane region" description="Helical" evidence="1">
    <location>
        <begin position="130"/>
        <end position="150"/>
    </location>
</feature>